<protein>
    <recommendedName>
        <fullName evidence="3">PemK-like, MazF-like toxin of type II toxin-antitoxin system</fullName>
    </recommendedName>
</protein>
<keyword evidence="2" id="KW-1185">Reference proteome</keyword>
<reference evidence="1 2" key="1">
    <citation type="submission" date="2018-11" db="EMBL/GenBank/DDBJ databases">
        <title>Sequencing the genomes of 1000 actinobacteria strains.</title>
        <authorList>
            <person name="Klenk H.-P."/>
        </authorList>
    </citation>
    <scope>NUCLEOTIDE SEQUENCE [LARGE SCALE GENOMIC DNA]</scope>
    <source>
        <strain evidence="1 2">DSM 44231</strain>
    </source>
</reference>
<dbReference type="EMBL" id="RJKM01000001">
    <property type="protein sequence ID" value="ROP36064.1"/>
    <property type="molecule type" value="Genomic_DNA"/>
</dbReference>
<evidence type="ECO:0000313" key="1">
    <source>
        <dbReference type="EMBL" id="ROP36064.1"/>
    </source>
</evidence>
<evidence type="ECO:0008006" key="3">
    <source>
        <dbReference type="Google" id="ProtNLM"/>
    </source>
</evidence>
<sequence length="96" mass="10663">MAAKHVGMIMKHDHERVVVLRVELTHDGADAVMVAPLVHTAPAGDARAVKVKTWVDDYWVRLDRTRVVKAADVVHAWTGPGQLRRPGLTAVLKELR</sequence>
<gene>
    <name evidence="1" type="ORF">EDD40_1325</name>
</gene>
<dbReference type="Proteomes" id="UP000268727">
    <property type="component" value="Unassembled WGS sequence"/>
</dbReference>
<dbReference type="RefSeq" id="WP_123742106.1">
    <property type="nucleotide sequence ID" value="NZ_RJKM01000001.1"/>
</dbReference>
<organism evidence="1 2">
    <name type="scientific">Saccharothrix texasensis</name>
    <dbReference type="NCBI Taxonomy" id="103734"/>
    <lineage>
        <taxon>Bacteria</taxon>
        <taxon>Bacillati</taxon>
        <taxon>Actinomycetota</taxon>
        <taxon>Actinomycetes</taxon>
        <taxon>Pseudonocardiales</taxon>
        <taxon>Pseudonocardiaceae</taxon>
        <taxon>Saccharothrix</taxon>
    </lineage>
</organism>
<proteinExistence type="predicted"/>
<dbReference type="AlphaFoldDB" id="A0A3N1H0Q3"/>
<comment type="caution">
    <text evidence="1">The sequence shown here is derived from an EMBL/GenBank/DDBJ whole genome shotgun (WGS) entry which is preliminary data.</text>
</comment>
<evidence type="ECO:0000313" key="2">
    <source>
        <dbReference type="Proteomes" id="UP000268727"/>
    </source>
</evidence>
<name>A0A3N1H0Q3_9PSEU</name>
<accession>A0A3N1H0Q3</accession>